<organism evidence="1">
    <name type="scientific">uncultured bacterium contig00006</name>
    <dbReference type="NCBI Taxonomy" id="1181498"/>
    <lineage>
        <taxon>Bacteria</taxon>
        <taxon>environmental samples</taxon>
    </lineage>
</organism>
<dbReference type="InterPro" id="IPR025455">
    <property type="entry name" value="DUF4276"/>
</dbReference>
<evidence type="ECO:0008006" key="2">
    <source>
        <dbReference type="Google" id="ProtNLM"/>
    </source>
</evidence>
<name>A0A806KG69_9BACT</name>
<sequence>MKSKLQALCDSIRPDVLVRIACRELEAWYWGDLLAVEQAFGITTLHALTRKSSYRVPDSIITPKRELQKRLPRYEQKLGAELIAQCADIERNTSRSFQVFIRGLQRYSSAQNAGNPTRSP</sequence>
<proteinExistence type="predicted"/>
<evidence type="ECO:0000313" key="1">
    <source>
        <dbReference type="EMBL" id="AGS51983.1"/>
    </source>
</evidence>
<protein>
    <recommendedName>
        <fullName evidence="2">Cytoplasmic protein</fullName>
    </recommendedName>
</protein>
<dbReference type="AlphaFoldDB" id="A0A806KG69"/>
<dbReference type="EMBL" id="JQ844179">
    <property type="protein sequence ID" value="AGS51983.1"/>
    <property type="molecule type" value="Genomic_DNA"/>
</dbReference>
<reference evidence="1" key="1">
    <citation type="submission" date="2012-03" db="EMBL/GenBank/DDBJ databases">
        <title>Functional metagenomics reveals considerable lignocellulase gene clusters in the gut microbiome of a wood-feeding higher termite.</title>
        <authorList>
            <person name="Liu N."/>
        </authorList>
    </citation>
    <scope>NUCLEOTIDE SEQUENCE</scope>
</reference>
<dbReference type="Pfam" id="PF14103">
    <property type="entry name" value="DUF4276"/>
    <property type="match status" value="1"/>
</dbReference>
<accession>A0A806KG69</accession>